<organism evidence="14">
    <name type="scientific">uncultured bacterium fosmid pJB71G8</name>
    <dbReference type="NCBI Taxonomy" id="1478068"/>
    <lineage>
        <taxon>Bacteria</taxon>
        <taxon>environmental samples</taxon>
    </lineage>
</organism>
<dbReference type="InterPro" id="IPR001182">
    <property type="entry name" value="FtsW/RodA"/>
</dbReference>
<evidence type="ECO:0000256" key="9">
    <source>
        <dbReference type="ARBA" id="ARBA00023136"/>
    </source>
</evidence>
<dbReference type="InterPro" id="IPR001460">
    <property type="entry name" value="PCN-bd_Tpept"/>
</dbReference>
<feature type="transmembrane region" description="Helical" evidence="11">
    <location>
        <begin position="638"/>
        <end position="659"/>
    </location>
</feature>
<dbReference type="InterPro" id="IPR018365">
    <property type="entry name" value="Cell_cycle_FtsW-rel_CS"/>
</dbReference>
<dbReference type="AlphaFoldDB" id="A0A0H3U9S5"/>
<dbReference type="GO" id="GO:0005886">
    <property type="term" value="C:plasma membrane"/>
    <property type="evidence" value="ECO:0007669"/>
    <property type="project" value="UniProtKB-SubCell"/>
</dbReference>
<keyword evidence="4" id="KW-1003">Cell membrane</keyword>
<keyword evidence="6" id="KW-0133">Cell shape</keyword>
<dbReference type="Gene3D" id="3.90.1310.10">
    <property type="entry name" value="Penicillin-binding protein 2a (Domain 2)"/>
    <property type="match status" value="1"/>
</dbReference>
<sequence>MIPKDVLPFDTLDFCNTMQITREDFDKRLEAMKKNRNYSSYTQQIFMNHLSAQDYGRLQEKLYRYPGFFIVQRILREYNYAAAANVLGDIREVNNKDIERDDYYRPGDLTGDLGVEKSYERFLRGKKGSEILIRDALGKIQGHYNNGSNDVEPVAGNDLQLSIDIELQEFGETLMQGKIGAIVCIEPKTGEILALVSSPSYDPALLVGKERSKNYSELLNNRFKPLFDRSIMGAYPPGSTFKPSQGLIFEQENIINLGTAYPCYRGFISGGLRVGCHGHGSPITLKPAIQTSCNGYFCWGLKHMLDNRKKYGSTSKAFEIWKRYMVDFGYGYKLNVDLPGESRGFIPNSAFYDKIYGEDKWVANSIISDAIGQGEILATPLQIANLSACIANRGHYITPHVVRNIIGVGVLKKSIERHDTRIKQEYFEHIVEGMRMAVTGGTCRKGNVPGLDICGKTGTAQNPHGRDHSAFMGFAPMNDPKIAVAVYVENGGFGATFGVPIGSLMIEKYLTGKTTRDGLASQMAHTSTYSTKAYGKPVKATKKNKRLQSHHKLQLTMELRNDNESSSLLKSVDWITIIIYLIMVVAGAISIYAATYNFDKAGSMFSFDEFSGKQFLWAGLSFILGLMLLLIDRRVYEAYAYPIYASMIVLLIATIFLSHDIKGSRSWLSLGPVSLQPAEFAKFATALALAKLFDTYGFALNSLRNYFIAGFIICLPIICIIAEKETGSALVYTSLIFVLYREGMSGFVLFAGLCAITYFVVVLKFAAVMIMGIPLGTFIVFIIIMVLTVGMLAFYCRSYILTRNVLLGYLASAAIVGTLAYFGIIINGYIYFFTVIGVSVLYLIYGLFHDDVRKVAFTMTFAIVSVLFMFTVDFAFNNVLQPHQQTRIKVTLGIEEDPRGAGYNVNQSKIAIGSGGMWGKGFLNGTQTKLKYVPEQHTDFIFCTIGEEEGFVGSAAVLLLFLALILRVISLAERQHTKFARVYAYSVASYLIFHLSINIGMVIGLCPVIGIPLPFFSYGGSSLWGFTFLLFILLRIDADRKVYGSW</sequence>
<feature type="transmembrane region" description="Helical" evidence="11">
    <location>
        <begin position="705"/>
        <end position="722"/>
    </location>
</feature>
<evidence type="ECO:0000256" key="11">
    <source>
        <dbReference type="SAM" id="Phobius"/>
    </source>
</evidence>
<feature type="transmembrane region" description="Helical" evidence="11">
    <location>
        <begin position="743"/>
        <end position="761"/>
    </location>
</feature>
<feature type="transmembrane region" description="Helical" evidence="11">
    <location>
        <begin position="951"/>
        <end position="970"/>
    </location>
</feature>
<dbReference type="Gene3D" id="3.40.710.10">
    <property type="entry name" value="DD-peptidase/beta-lactamase superfamily"/>
    <property type="match status" value="1"/>
</dbReference>
<keyword evidence="7" id="KW-0573">Peptidoglycan synthesis</keyword>
<keyword evidence="5 11" id="KW-0812">Transmembrane</keyword>
<dbReference type="InterPro" id="IPR050515">
    <property type="entry name" value="Beta-lactam/transpept"/>
</dbReference>
<dbReference type="GO" id="GO:0008658">
    <property type="term" value="F:penicillin binding"/>
    <property type="evidence" value="ECO:0007669"/>
    <property type="project" value="InterPro"/>
</dbReference>
<comment type="subcellular location">
    <subcellularLocation>
        <location evidence="3">Cell membrane</location>
    </subcellularLocation>
    <subcellularLocation>
        <location evidence="1">Membrane</location>
        <topology evidence="1">Multi-pass membrane protein</topology>
    </subcellularLocation>
    <subcellularLocation>
        <location evidence="2">Membrane</location>
        <topology evidence="2">Single-pass membrane protein</topology>
    </subcellularLocation>
</comment>
<dbReference type="PANTHER" id="PTHR30627">
    <property type="entry name" value="PEPTIDOGLYCAN D,D-TRANSPEPTIDASE"/>
    <property type="match status" value="1"/>
</dbReference>
<feature type="transmembrane region" description="Helical" evidence="11">
    <location>
        <begin position="830"/>
        <end position="848"/>
    </location>
</feature>
<dbReference type="SUPFAM" id="SSF56601">
    <property type="entry name" value="beta-lactamase/transpeptidase-like"/>
    <property type="match status" value="1"/>
</dbReference>
<dbReference type="GO" id="GO:0071972">
    <property type="term" value="F:peptidoglycan L,D-transpeptidase activity"/>
    <property type="evidence" value="ECO:0007669"/>
    <property type="project" value="TreeGrafter"/>
</dbReference>
<evidence type="ECO:0000256" key="2">
    <source>
        <dbReference type="ARBA" id="ARBA00004167"/>
    </source>
</evidence>
<evidence type="ECO:0000256" key="6">
    <source>
        <dbReference type="ARBA" id="ARBA00022960"/>
    </source>
</evidence>
<protein>
    <submittedName>
        <fullName evidence="14">Putative penicillin-binding protein 2</fullName>
    </submittedName>
</protein>
<evidence type="ECO:0000259" key="13">
    <source>
        <dbReference type="Pfam" id="PF03717"/>
    </source>
</evidence>
<evidence type="ECO:0000256" key="10">
    <source>
        <dbReference type="ARBA" id="ARBA00023316"/>
    </source>
</evidence>
<keyword evidence="10" id="KW-0961">Cell wall biogenesis/degradation</keyword>
<dbReference type="NCBIfam" id="NF037961">
    <property type="entry name" value="RodA_shape"/>
    <property type="match status" value="2"/>
</dbReference>
<evidence type="ECO:0000256" key="1">
    <source>
        <dbReference type="ARBA" id="ARBA00004141"/>
    </source>
</evidence>
<evidence type="ECO:0000313" key="14">
    <source>
        <dbReference type="EMBL" id="AIF26613.1"/>
    </source>
</evidence>
<evidence type="ECO:0000259" key="12">
    <source>
        <dbReference type="Pfam" id="PF00905"/>
    </source>
</evidence>
<name>A0A0H3U9S5_9BACT</name>
<feature type="domain" description="Penicillin-binding protein transpeptidase" evidence="12">
    <location>
        <begin position="180"/>
        <end position="492"/>
    </location>
</feature>
<dbReference type="GO" id="GO:0009252">
    <property type="term" value="P:peptidoglycan biosynthetic process"/>
    <property type="evidence" value="ECO:0007669"/>
    <property type="project" value="UniProtKB-KW"/>
</dbReference>
<evidence type="ECO:0000256" key="3">
    <source>
        <dbReference type="ARBA" id="ARBA00004236"/>
    </source>
</evidence>
<dbReference type="Pfam" id="PF03717">
    <property type="entry name" value="PBP_dimer"/>
    <property type="match status" value="1"/>
</dbReference>
<feature type="transmembrane region" description="Helical" evidence="11">
    <location>
        <begin position="1015"/>
        <end position="1034"/>
    </location>
</feature>
<keyword evidence="9 11" id="KW-0472">Membrane</keyword>
<keyword evidence="8 11" id="KW-1133">Transmembrane helix</keyword>
<dbReference type="GO" id="GO:0008360">
    <property type="term" value="P:regulation of cell shape"/>
    <property type="evidence" value="ECO:0007669"/>
    <property type="project" value="UniProtKB-KW"/>
</dbReference>
<dbReference type="EMBL" id="KF540240">
    <property type="protein sequence ID" value="AIF26613.1"/>
    <property type="molecule type" value="Genomic_DNA"/>
</dbReference>
<feature type="transmembrane region" description="Helical" evidence="11">
    <location>
        <begin position="855"/>
        <end position="876"/>
    </location>
</feature>
<feature type="transmembrane region" description="Helical" evidence="11">
    <location>
        <begin position="615"/>
        <end position="632"/>
    </location>
</feature>
<evidence type="ECO:0000256" key="5">
    <source>
        <dbReference type="ARBA" id="ARBA00022692"/>
    </source>
</evidence>
<dbReference type="InterPro" id="IPR005311">
    <property type="entry name" value="PBP_dimer"/>
</dbReference>
<reference evidence="14" key="1">
    <citation type="submission" date="2013-08" db="EMBL/GenBank/DDBJ databases">
        <title>Comparison of modified E. coli strains.</title>
        <authorList>
            <person name="Juergensen J."/>
            <person name="Bonge A."/>
            <person name="Streit W.R."/>
        </authorList>
    </citation>
    <scope>NUCLEOTIDE SEQUENCE</scope>
</reference>
<accession>A0A0H3U9S5</accession>
<feature type="transmembrane region" description="Helical" evidence="11">
    <location>
        <begin position="982"/>
        <end position="1003"/>
    </location>
</feature>
<dbReference type="FunFam" id="3.40.710.10:FF:000024">
    <property type="entry name" value="Penicillin-binding protein 2"/>
    <property type="match status" value="1"/>
</dbReference>
<feature type="transmembrane region" description="Helical" evidence="11">
    <location>
        <begin position="574"/>
        <end position="594"/>
    </location>
</feature>
<dbReference type="PROSITE" id="PS00428">
    <property type="entry name" value="FTSW_RODA_SPOVE"/>
    <property type="match status" value="1"/>
</dbReference>
<feature type="transmembrane region" description="Helical" evidence="11">
    <location>
        <begin position="767"/>
        <end position="794"/>
    </location>
</feature>
<dbReference type="GO" id="GO:0051301">
    <property type="term" value="P:cell division"/>
    <property type="evidence" value="ECO:0007669"/>
    <property type="project" value="InterPro"/>
</dbReference>
<dbReference type="Pfam" id="PF00905">
    <property type="entry name" value="Transpeptidase"/>
    <property type="match status" value="1"/>
</dbReference>
<dbReference type="InterPro" id="IPR036138">
    <property type="entry name" value="PBP_dimer_sf"/>
</dbReference>
<dbReference type="PANTHER" id="PTHR30627:SF2">
    <property type="entry name" value="PEPTIDOGLYCAN D,D-TRANSPEPTIDASE MRDA"/>
    <property type="match status" value="1"/>
</dbReference>
<dbReference type="GO" id="GO:0071555">
    <property type="term" value="P:cell wall organization"/>
    <property type="evidence" value="ECO:0007669"/>
    <property type="project" value="UniProtKB-KW"/>
</dbReference>
<feature type="transmembrane region" description="Helical" evidence="11">
    <location>
        <begin position="806"/>
        <end position="824"/>
    </location>
</feature>
<dbReference type="Pfam" id="PF01098">
    <property type="entry name" value="FTSW_RODA_SPOVE"/>
    <property type="match status" value="2"/>
</dbReference>
<proteinExistence type="predicted"/>
<dbReference type="SUPFAM" id="SSF56519">
    <property type="entry name" value="Penicillin binding protein dimerisation domain"/>
    <property type="match status" value="1"/>
</dbReference>
<evidence type="ECO:0000256" key="7">
    <source>
        <dbReference type="ARBA" id="ARBA00022984"/>
    </source>
</evidence>
<evidence type="ECO:0000256" key="8">
    <source>
        <dbReference type="ARBA" id="ARBA00022989"/>
    </source>
</evidence>
<feature type="domain" description="Penicillin-binding protein dimerisation" evidence="13">
    <location>
        <begin position="17"/>
        <end position="141"/>
    </location>
</feature>
<dbReference type="InterPro" id="IPR012338">
    <property type="entry name" value="Beta-lactam/transpept-like"/>
</dbReference>
<evidence type="ECO:0000256" key="4">
    <source>
        <dbReference type="ARBA" id="ARBA00022475"/>
    </source>
</evidence>